<sequence length="147" mass="15743">MSKWAQRLALLEAGPHQQATDKTDTTPVSSVLSVAAERVPPNSRPELVAASGPLCAIAHELSEDARRLLDCLLWIYPDAGAVYARALAEAARLPISMVLADLDVLHTAGLVRRSRGYWAPTAALQRELATVNVGGGMPTCQLISENF</sequence>
<organism evidence="1 2">
    <name type="scientific">Inhella gelatinilytica</name>
    <dbReference type="NCBI Taxonomy" id="2795030"/>
    <lineage>
        <taxon>Bacteria</taxon>
        <taxon>Pseudomonadati</taxon>
        <taxon>Pseudomonadota</taxon>
        <taxon>Betaproteobacteria</taxon>
        <taxon>Burkholderiales</taxon>
        <taxon>Sphaerotilaceae</taxon>
        <taxon>Inhella</taxon>
    </lineage>
</organism>
<dbReference type="EMBL" id="JAEDAL010000004">
    <property type="protein sequence ID" value="MBH9553139.1"/>
    <property type="molecule type" value="Genomic_DNA"/>
</dbReference>
<keyword evidence="2" id="KW-1185">Reference proteome</keyword>
<dbReference type="Proteomes" id="UP000620139">
    <property type="component" value="Unassembled WGS sequence"/>
</dbReference>
<gene>
    <name evidence="1" type="ORF">I7X43_09800</name>
</gene>
<reference evidence="1" key="1">
    <citation type="submission" date="2020-12" db="EMBL/GenBank/DDBJ databases">
        <title>The genome sequence of Inhella sp. 4Y17.</title>
        <authorList>
            <person name="Liu Y."/>
        </authorList>
    </citation>
    <scope>NUCLEOTIDE SEQUENCE</scope>
    <source>
        <strain evidence="1">4Y10</strain>
    </source>
</reference>
<accession>A0A931IY05</accession>
<evidence type="ECO:0000313" key="1">
    <source>
        <dbReference type="EMBL" id="MBH9553139.1"/>
    </source>
</evidence>
<evidence type="ECO:0000313" key="2">
    <source>
        <dbReference type="Proteomes" id="UP000620139"/>
    </source>
</evidence>
<protein>
    <submittedName>
        <fullName evidence="1">Uncharacterized protein</fullName>
    </submittedName>
</protein>
<dbReference type="InterPro" id="IPR036390">
    <property type="entry name" value="WH_DNA-bd_sf"/>
</dbReference>
<dbReference type="SUPFAM" id="SSF46785">
    <property type="entry name" value="Winged helix' DNA-binding domain"/>
    <property type="match status" value="1"/>
</dbReference>
<dbReference type="AlphaFoldDB" id="A0A931IY05"/>
<name>A0A931IY05_9BURK</name>
<proteinExistence type="predicted"/>
<comment type="caution">
    <text evidence="1">The sequence shown here is derived from an EMBL/GenBank/DDBJ whole genome shotgun (WGS) entry which is preliminary data.</text>
</comment>
<dbReference type="RefSeq" id="WP_198100763.1">
    <property type="nucleotide sequence ID" value="NZ_JAEDAL010000004.1"/>
</dbReference>